<keyword evidence="5 6" id="KW-0472">Membrane</keyword>
<reference evidence="7 8" key="1">
    <citation type="submission" date="2015-06" db="EMBL/GenBank/DDBJ databases">
        <title>Survival trade-offs in plant roots during colonization by closely related pathogenic and mutualistic fungi.</title>
        <authorList>
            <person name="Hacquard S."/>
            <person name="Kracher B."/>
            <person name="Hiruma K."/>
            <person name="Weinman A."/>
            <person name="Muench P."/>
            <person name="Garrido Oter R."/>
            <person name="Ver Loren van Themaat E."/>
            <person name="Dallerey J.-F."/>
            <person name="Damm U."/>
            <person name="Henrissat B."/>
            <person name="Lespinet O."/>
            <person name="Thon M."/>
            <person name="Kemen E."/>
            <person name="McHardy A.C."/>
            <person name="Schulze-Lefert P."/>
            <person name="O'Connell R.J."/>
        </authorList>
    </citation>
    <scope>NUCLEOTIDE SEQUENCE [LARGE SCALE GENOMIC DNA]</scope>
    <source>
        <strain evidence="7 8">MAFF 238704</strain>
    </source>
</reference>
<evidence type="ECO:0000256" key="5">
    <source>
        <dbReference type="ARBA" id="ARBA00023136"/>
    </source>
</evidence>
<evidence type="ECO:0000256" key="6">
    <source>
        <dbReference type="SAM" id="Phobius"/>
    </source>
</evidence>
<dbReference type="InterPro" id="IPR019334">
    <property type="entry name" value="TMEM170A/B/YPR153W-like"/>
</dbReference>
<dbReference type="GO" id="GO:0016020">
    <property type="term" value="C:membrane"/>
    <property type="evidence" value="ECO:0007669"/>
    <property type="project" value="UniProtKB-SubCell"/>
</dbReference>
<dbReference type="STRING" id="1573173.A0A166LT16"/>
<feature type="transmembrane region" description="Helical" evidence="6">
    <location>
        <begin position="147"/>
        <end position="167"/>
    </location>
</feature>
<dbReference type="PANTHER" id="PTHR22779:SF6">
    <property type="entry name" value="SD17342P"/>
    <property type="match status" value="1"/>
</dbReference>
<evidence type="ECO:0000256" key="2">
    <source>
        <dbReference type="ARBA" id="ARBA00006325"/>
    </source>
</evidence>
<comment type="caution">
    <text evidence="7">The sequence shown here is derived from an EMBL/GenBank/DDBJ whole genome shotgun (WGS) entry which is preliminary data.</text>
</comment>
<keyword evidence="4 6" id="KW-1133">Transmembrane helix</keyword>
<feature type="transmembrane region" description="Helical" evidence="6">
    <location>
        <begin position="106"/>
        <end position="135"/>
    </location>
</feature>
<evidence type="ECO:0000256" key="1">
    <source>
        <dbReference type="ARBA" id="ARBA00004141"/>
    </source>
</evidence>
<dbReference type="PANTHER" id="PTHR22779">
    <property type="entry name" value="SD17342P"/>
    <property type="match status" value="1"/>
</dbReference>
<comment type="subcellular location">
    <subcellularLocation>
        <location evidence="1">Membrane</location>
        <topology evidence="1">Multi-pass membrane protein</topology>
    </subcellularLocation>
</comment>
<sequence>LPSCQTRVSTTFRADVSPADYTHRRTTAMSQRARNYPPDNYNTPSFPSINWQLRDLTDDHRWSLFHISDIWRFTVLWTTIIYAVVHLGAAAITIAMHTNKRGSLTYIWAVPLLYLIVSGVQALVAGSVVGLILGAVYNAGFFSMSTWIPLLWGVINVLVLIIASFTIQGGL</sequence>
<evidence type="ECO:0000313" key="8">
    <source>
        <dbReference type="Proteomes" id="UP000076584"/>
    </source>
</evidence>
<comment type="similarity">
    <text evidence="2">Belongs to the TMEM170 family.</text>
</comment>
<dbReference type="Proteomes" id="UP000076584">
    <property type="component" value="Unassembled WGS sequence"/>
</dbReference>
<dbReference type="AlphaFoldDB" id="A0A166LT16"/>
<feature type="transmembrane region" description="Helical" evidence="6">
    <location>
        <begin position="70"/>
        <end position="94"/>
    </location>
</feature>
<evidence type="ECO:0000256" key="3">
    <source>
        <dbReference type="ARBA" id="ARBA00022692"/>
    </source>
</evidence>
<keyword evidence="3 6" id="KW-0812">Transmembrane</keyword>
<proteinExistence type="inferred from homology"/>
<name>A0A166LT16_COLIC</name>
<organism evidence="7 8">
    <name type="scientific">Colletotrichum incanum</name>
    <name type="common">Soybean anthracnose fungus</name>
    <dbReference type="NCBI Taxonomy" id="1573173"/>
    <lineage>
        <taxon>Eukaryota</taxon>
        <taxon>Fungi</taxon>
        <taxon>Dikarya</taxon>
        <taxon>Ascomycota</taxon>
        <taxon>Pezizomycotina</taxon>
        <taxon>Sordariomycetes</taxon>
        <taxon>Hypocreomycetidae</taxon>
        <taxon>Glomerellales</taxon>
        <taxon>Glomerellaceae</taxon>
        <taxon>Colletotrichum</taxon>
        <taxon>Colletotrichum spaethianum species complex</taxon>
    </lineage>
</organism>
<evidence type="ECO:0000256" key="4">
    <source>
        <dbReference type="ARBA" id="ARBA00022989"/>
    </source>
</evidence>
<feature type="non-terminal residue" evidence="7">
    <location>
        <position position="1"/>
    </location>
</feature>
<accession>A0A166LT16</accession>
<evidence type="ECO:0000313" key="7">
    <source>
        <dbReference type="EMBL" id="KZL63902.1"/>
    </source>
</evidence>
<dbReference type="Pfam" id="PF10190">
    <property type="entry name" value="Tmemb_170"/>
    <property type="match status" value="1"/>
</dbReference>
<protein>
    <submittedName>
        <fullName evidence="7">Integral membrane protein</fullName>
    </submittedName>
</protein>
<keyword evidence="8" id="KW-1185">Reference proteome</keyword>
<gene>
    <name evidence="7" type="ORF">CI238_07663</name>
</gene>
<dbReference type="EMBL" id="LFIW01002722">
    <property type="protein sequence ID" value="KZL63902.1"/>
    <property type="molecule type" value="Genomic_DNA"/>
</dbReference>